<protein>
    <recommendedName>
        <fullName evidence="5">Archease domain-containing protein</fullName>
    </recommendedName>
</protein>
<reference evidence="6" key="1">
    <citation type="journal article" date="2014" name="Front. Microbiol.">
        <title>High frequency of phylogenetically diverse reductive dehalogenase-homologous genes in deep subseafloor sedimentary metagenomes.</title>
        <authorList>
            <person name="Kawai M."/>
            <person name="Futagami T."/>
            <person name="Toyoda A."/>
            <person name="Takaki Y."/>
            <person name="Nishi S."/>
            <person name="Hori S."/>
            <person name="Arai W."/>
            <person name="Tsubouchi T."/>
            <person name="Morono Y."/>
            <person name="Uchiyama I."/>
            <person name="Ito T."/>
            <person name="Fujiyama A."/>
            <person name="Inagaki F."/>
            <person name="Takami H."/>
        </authorList>
    </citation>
    <scope>NUCLEOTIDE SEQUENCE</scope>
    <source>
        <strain evidence="6">Expedition CK06-06</strain>
    </source>
</reference>
<feature type="non-terminal residue" evidence="6">
    <location>
        <position position="60"/>
    </location>
</feature>
<evidence type="ECO:0000256" key="2">
    <source>
        <dbReference type="ARBA" id="ARBA00022694"/>
    </source>
</evidence>
<dbReference type="GO" id="GO:0046872">
    <property type="term" value="F:metal ion binding"/>
    <property type="evidence" value="ECO:0007669"/>
    <property type="project" value="UniProtKB-KW"/>
</dbReference>
<dbReference type="Gene3D" id="3.55.10.10">
    <property type="entry name" value="Archease domain"/>
    <property type="match status" value="1"/>
</dbReference>
<dbReference type="InterPro" id="IPR023572">
    <property type="entry name" value="Archease_dom"/>
</dbReference>
<accession>X0T517</accession>
<keyword evidence="3" id="KW-0479">Metal-binding</keyword>
<dbReference type="GO" id="GO:0008033">
    <property type="term" value="P:tRNA processing"/>
    <property type="evidence" value="ECO:0007669"/>
    <property type="project" value="UniProtKB-KW"/>
</dbReference>
<evidence type="ECO:0000256" key="1">
    <source>
        <dbReference type="ARBA" id="ARBA00007963"/>
    </source>
</evidence>
<dbReference type="Pfam" id="PF01951">
    <property type="entry name" value="Archease"/>
    <property type="match status" value="1"/>
</dbReference>
<gene>
    <name evidence="6" type="ORF">S01H1_05140</name>
</gene>
<dbReference type="AlphaFoldDB" id="X0T517"/>
<dbReference type="EMBL" id="BARS01002679">
    <property type="protein sequence ID" value="GAF71160.1"/>
    <property type="molecule type" value="Genomic_DNA"/>
</dbReference>
<feature type="domain" description="Archease" evidence="5">
    <location>
        <begin position="4"/>
        <end position="59"/>
    </location>
</feature>
<evidence type="ECO:0000256" key="4">
    <source>
        <dbReference type="ARBA" id="ARBA00022837"/>
    </source>
</evidence>
<dbReference type="InterPro" id="IPR036820">
    <property type="entry name" value="Archease_dom_sf"/>
</dbReference>
<evidence type="ECO:0000313" key="6">
    <source>
        <dbReference type="EMBL" id="GAF71160.1"/>
    </source>
</evidence>
<sequence>MKRYEQIPHTADIAIRVYGKDLKELFINAAYGMFDIIADLEGLKSSVSMDVNLKAPSKEE</sequence>
<evidence type="ECO:0000256" key="3">
    <source>
        <dbReference type="ARBA" id="ARBA00022723"/>
    </source>
</evidence>
<name>X0T517_9ZZZZ</name>
<proteinExistence type="inferred from homology"/>
<keyword evidence="4" id="KW-0106">Calcium</keyword>
<comment type="similarity">
    <text evidence="1">Belongs to the archease family.</text>
</comment>
<organism evidence="6">
    <name type="scientific">marine sediment metagenome</name>
    <dbReference type="NCBI Taxonomy" id="412755"/>
    <lineage>
        <taxon>unclassified sequences</taxon>
        <taxon>metagenomes</taxon>
        <taxon>ecological metagenomes</taxon>
    </lineage>
</organism>
<comment type="caution">
    <text evidence="6">The sequence shown here is derived from an EMBL/GenBank/DDBJ whole genome shotgun (WGS) entry which is preliminary data.</text>
</comment>
<evidence type="ECO:0000259" key="5">
    <source>
        <dbReference type="Pfam" id="PF01951"/>
    </source>
</evidence>
<dbReference type="SUPFAM" id="SSF69819">
    <property type="entry name" value="MTH1598-like"/>
    <property type="match status" value="1"/>
</dbReference>
<keyword evidence="2" id="KW-0819">tRNA processing</keyword>